<evidence type="ECO:0000313" key="3">
    <source>
        <dbReference type="Proteomes" id="UP000838412"/>
    </source>
</evidence>
<keyword evidence="1" id="KW-0812">Transmembrane</keyword>
<dbReference type="PANTHER" id="PTHR36694:SF11">
    <property type="entry name" value="LP21121P-RELATED"/>
    <property type="match status" value="1"/>
</dbReference>
<dbReference type="Proteomes" id="UP000838412">
    <property type="component" value="Chromosome 11"/>
</dbReference>
<feature type="transmembrane region" description="Helical" evidence="1">
    <location>
        <begin position="52"/>
        <end position="72"/>
    </location>
</feature>
<organism evidence="2 3">
    <name type="scientific">Branchiostoma lanceolatum</name>
    <name type="common">Common lancelet</name>
    <name type="synonym">Amphioxus lanceolatum</name>
    <dbReference type="NCBI Taxonomy" id="7740"/>
    <lineage>
        <taxon>Eukaryota</taxon>
        <taxon>Metazoa</taxon>
        <taxon>Chordata</taxon>
        <taxon>Cephalochordata</taxon>
        <taxon>Leptocardii</taxon>
        <taxon>Amphioxiformes</taxon>
        <taxon>Branchiostomatidae</taxon>
        <taxon>Branchiostoma</taxon>
    </lineage>
</organism>
<reference evidence="2" key="1">
    <citation type="submission" date="2022-01" db="EMBL/GenBank/DDBJ databases">
        <authorList>
            <person name="Braso-Vives M."/>
        </authorList>
    </citation>
    <scope>NUCLEOTIDE SEQUENCE</scope>
</reference>
<accession>A0A8J9VS37</accession>
<feature type="transmembrane region" description="Helical" evidence="1">
    <location>
        <begin position="12"/>
        <end position="32"/>
    </location>
</feature>
<keyword evidence="1" id="KW-1133">Transmembrane helix</keyword>
<dbReference type="PANTHER" id="PTHR36694">
    <property type="entry name" value="PASIFLORA 1, ISOFORM A-RELATED"/>
    <property type="match status" value="1"/>
</dbReference>
<gene>
    <name evidence="2" type="primary">Hypp5867</name>
    <name evidence="2" type="ORF">BLAG_LOCUS3899</name>
</gene>
<dbReference type="EMBL" id="OV696696">
    <property type="protein sequence ID" value="CAH1239667.1"/>
    <property type="molecule type" value="Genomic_DNA"/>
</dbReference>
<name>A0A8J9VS37_BRALA</name>
<protein>
    <submittedName>
        <fullName evidence="2">Hypp5867 protein</fullName>
    </submittedName>
</protein>
<keyword evidence="3" id="KW-1185">Reference proteome</keyword>
<dbReference type="OrthoDB" id="7996520at2759"/>
<evidence type="ECO:0000256" key="1">
    <source>
        <dbReference type="SAM" id="Phobius"/>
    </source>
</evidence>
<proteinExistence type="predicted"/>
<feature type="transmembrane region" description="Helical" evidence="1">
    <location>
        <begin position="123"/>
        <end position="150"/>
    </location>
</feature>
<keyword evidence="1" id="KW-0472">Membrane</keyword>
<evidence type="ECO:0000313" key="2">
    <source>
        <dbReference type="EMBL" id="CAH1239667.1"/>
    </source>
</evidence>
<sequence length="188" mass="20060">MAILQRSCCGCCSVRTGCIVIANIWMIMQFAGIGSAVRNIVGADGAVATTDIVSVSIYSVGVIIDILLIYGVKKEMKELVLSWVIFSIACTLASLGVTVYLTIVTLGILGAVEDDWSDLVMAIVMPVLAGAWIIWGIVFLITVYGCLVVYSHYQNLRDGVVEGVQQGMVMSVQPPPVDQAPGTAVQSW</sequence>
<feature type="transmembrane region" description="Helical" evidence="1">
    <location>
        <begin position="79"/>
        <end position="103"/>
    </location>
</feature>
<dbReference type="AlphaFoldDB" id="A0A8J9VS37"/>